<evidence type="ECO:0000256" key="6">
    <source>
        <dbReference type="RuleBase" id="RU003477"/>
    </source>
</evidence>
<comment type="caution">
    <text evidence="8">The sequence shown here is derived from an EMBL/GenBank/DDBJ whole genome shotgun (WGS) entry which is preliminary data.</text>
</comment>
<organism evidence="8 9">
    <name type="scientific">Candidatus Beckwithbacteria bacterium RBG_13_42_9</name>
    <dbReference type="NCBI Taxonomy" id="1797457"/>
    <lineage>
        <taxon>Bacteria</taxon>
        <taxon>Candidatus Beckwithiibacteriota</taxon>
    </lineage>
</organism>
<dbReference type="Pfam" id="PF00467">
    <property type="entry name" value="KOW"/>
    <property type="match status" value="1"/>
</dbReference>
<dbReference type="InterPro" id="IPR041988">
    <property type="entry name" value="Ribosomal_uL24_KOW"/>
</dbReference>
<accession>A0A1F5E8Z0</accession>
<dbReference type="Pfam" id="PF17136">
    <property type="entry name" value="ribosomal_L24"/>
    <property type="match status" value="1"/>
</dbReference>
<dbReference type="InterPro" id="IPR003256">
    <property type="entry name" value="Ribosomal_uL24"/>
</dbReference>
<dbReference type="GO" id="GO:0019843">
    <property type="term" value="F:rRNA binding"/>
    <property type="evidence" value="ECO:0007669"/>
    <property type="project" value="UniProtKB-UniRule"/>
</dbReference>
<evidence type="ECO:0000256" key="1">
    <source>
        <dbReference type="ARBA" id="ARBA00010618"/>
    </source>
</evidence>
<gene>
    <name evidence="5" type="primary">rplX</name>
    <name evidence="8" type="ORF">A2160_06335</name>
</gene>
<comment type="subunit">
    <text evidence="5">Part of the 50S ribosomal subunit.</text>
</comment>
<dbReference type="InterPro" id="IPR014722">
    <property type="entry name" value="Rib_uL2_dom2"/>
</dbReference>
<dbReference type="GO" id="GO:0003735">
    <property type="term" value="F:structural constituent of ribosome"/>
    <property type="evidence" value="ECO:0007669"/>
    <property type="project" value="InterPro"/>
</dbReference>
<comment type="similarity">
    <text evidence="1 5 6">Belongs to the universal ribosomal protein uL24 family.</text>
</comment>
<dbReference type="InterPro" id="IPR057264">
    <property type="entry name" value="Ribosomal_uL24_C"/>
</dbReference>
<dbReference type="PANTHER" id="PTHR12903">
    <property type="entry name" value="MITOCHONDRIAL RIBOSOMAL PROTEIN L24"/>
    <property type="match status" value="1"/>
</dbReference>
<keyword evidence="5" id="KW-0694">RNA-binding</keyword>
<dbReference type="AlphaFoldDB" id="A0A1F5E8Z0"/>
<dbReference type="SMART" id="SM00739">
    <property type="entry name" value="KOW"/>
    <property type="match status" value="1"/>
</dbReference>
<evidence type="ECO:0000256" key="5">
    <source>
        <dbReference type="HAMAP-Rule" id="MF_01326"/>
    </source>
</evidence>
<comment type="function">
    <text evidence="5">One of two assembly initiator proteins, it binds directly to the 5'-end of the 23S rRNA, where it nucleates assembly of the 50S subunit.</text>
</comment>
<dbReference type="Gene3D" id="2.30.30.30">
    <property type="match status" value="1"/>
</dbReference>
<dbReference type="GO" id="GO:0005840">
    <property type="term" value="C:ribosome"/>
    <property type="evidence" value="ECO:0007669"/>
    <property type="project" value="UniProtKB-KW"/>
</dbReference>
<dbReference type="SUPFAM" id="SSF50104">
    <property type="entry name" value="Translation proteins SH3-like domain"/>
    <property type="match status" value="1"/>
</dbReference>
<dbReference type="CDD" id="cd06089">
    <property type="entry name" value="KOW_RPL26"/>
    <property type="match status" value="1"/>
</dbReference>
<evidence type="ECO:0000313" key="9">
    <source>
        <dbReference type="Proteomes" id="UP000177006"/>
    </source>
</evidence>
<evidence type="ECO:0000259" key="7">
    <source>
        <dbReference type="SMART" id="SM00739"/>
    </source>
</evidence>
<dbReference type="InterPro" id="IPR005824">
    <property type="entry name" value="KOW"/>
</dbReference>
<comment type="function">
    <text evidence="5">One of the proteins that surrounds the polypeptide exit tunnel on the outside of the subunit.</text>
</comment>
<keyword evidence="2 5" id="KW-0689">Ribosomal protein</keyword>
<evidence type="ECO:0000313" key="8">
    <source>
        <dbReference type="EMBL" id="OGD63833.1"/>
    </source>
</evidence>
<dbReference type="InterPro" id="IPR005825">
    <property type="entry name" value="Ribosomal_uL24_CS"/>
</dbReference>
<dbReference type="HAMAP" id="MF_01326_B">
    <property type="entry name" value="Ribosomal_uL24_B"/>
    <property type="match status" value="1"/>
</dbReference>
<evidence type="ECO:0000256" key="3">
    <source>
        <dbReference type="ARBA" id="ARBA00023274"/>
    </source>
</evidence>
<dbReference type="NCBIfam" id="TIGR01079">
    <property type="entry name" value="rplX_bact"/>
    <property type="match status" value="1"/>
</dbReference>
<keyword evidence="5" id="KW-0699">rRNA-binding</keyword>
<dbReference type="PROSITE" id="PS01108">
    <property type="entry name" value="RIBOSOMAL_L24"/>
    <property type="match status" value="1"/>
</dbReference>
<name>A0A1F5E8Z0_9BACT</name>
<dbReference type="STRING" id="1797457.A2160_06335"/>
<dbReference type="GO" id="GO:0006412">
    <property type="term" value="P:translation"/>
    <property type="evidence" value="ECO:0007669"/>
    <property type="project" value="UniProtKB-UniRule"/>
</dbReference>
<dbReference type="EMBL" id="MEZK01000004">
    <property type="protein sequence ID" value="OGD63833.1"/>
    <property type="molecule type" value="Genomic_DNA"/>
</dbReference>
<dbReference type="Proteomes" id="UP000177006">
    <property type="component" value="Unassembled WGS sequence"/>
</dbReference>
<dbReference type="GO" id="GO:1990904">
    <property type="term" value="C:ribonucleoprotein complex"/>
    <property type="evidence" value="ECO:0007669"/>
    <property type="project" value="UniProtKB-KW"/>
</dbReference>
<proteinExistence type="inferred from homology"/>
<feature type="domain" description="KOW" evidence="7">
    <location>
        <begin position="2"/>
        <end position="29"/>
    </location>
</feature>
<protein>
    <recommendedName>
        <fullName evidence="4 5">Large ribosomal subunit protein uL24</fullName>
    </recommendedName>
</protein>
<reference evidence="8 9" key="1">
    <citation type="journal article" date="2016" name="Nat. Commun.">
        <title>Thousands of microbial genomes shed light on interconnected biogeochemical processes in an aquifer system.</title>
        <authorList>
            <person name="Anantharaman K."/>
            <person name="Brown C.T."/>
            <person name="Hug L.A."/>
            <person name="Sharon I."/>
            <person name="Castelle C.J."/>
            <person name="Probst A.J."/>
            <person name="Thomas B.C."/>
            <person name="Singh A."/>
            <person name="Wilkins M.J."/>
            <person name="Karaoz U."/>
            <person name="Brodie E.L."/>
            <person name="Williams K.H."/>
            <person name="Hubbard S.S."/>
            <person name="Banfield J.F."/>
        </authorList>
    </citation>
    <scope>NUCLEOTIDE SEQUENCE [LARGE SCALE GENOMIC DNA]</scope>
</reference>
<keyword evidence="3 5" id="KW-0687">Ribonucleoprotein</keyword>
<evidence type="ECO:0000256" key="4">
    <source>
        <dbReference type="ARBA" id="ARBA00035206"/>
    </source>
</evidence>
<dbReference type="InterPro" id="IPR008991">
    <property type="entry name" value="Translation_prot_SH3-like_sf"/>
</dbReference>
<evidence type="ECO:0000256" key="2">
    <source>
        <dbReference type="ARBA" id="ARBA00022980"/>
    </source>
</evidence>
<sequence>MKIRKGDTVKVMRGKDRGKTGTVDKIMIREQKALVGGVNIYKKHIKPRQGQRGSIVEIVKPLSLAGLRVICPTCHKPTRVGWEVGKTGKERICKKCGAAIDKQKTKD</sequence>